<keyword evidence="3" id="KW-0547">Nucleotide-binding</keyword>
<dbReference type="AlphaFoldDB" id="E4YKV2"/>
<protein>
    <recommendedName>
        <fullName evidence="6">Protein kinase domain-containing protein</fullName>
    </recommendedName>
</protein>
<accession>E4YKV2</accession>
<keyword evidence="5" id="KW-0067">ATP-binding</keyword>
<dbReference type="PROSITE" id="PS50011">
    <property type="entry name" value="PROTEIN_KINASE_DOM"/>
    <property type="match status" value="1"/>
</dbReference>
<dbReference type="InterPro" id="IPR011009">
    <property type="entry name" value="Kinase-like_dom_sf"/>
</dbReference>
<feature type="domain" description="Protein kinase" evidence="6">
    <location>
        <begin position="1"/>
        <end position="109"/>
    </location>
</feature>
<evidence type="ECO:0000256" key="3">
    <source>
        <dbReference type="ARBA" id="ARBA00022741"/>
    </source>
</evidence>
<dbReference type="Proteomes" id="UP000011014">
    <property type="component" value="Unassembled WGS sequence"/>
</dbReference>
<dbReference type="GO" id="GO:0004674">
    <property type="term" value="F:protein serine/threonine kinase activity"/>
    <property type="evidence" value="ECO:0007669"/>
    <property type="project" value="UniProtKB-KW"/>
</dbReference>
<evidence type="ECO:0000256" key="2">
    <source>
        <dbReference type="ARBA" id="ARBA00022679"/>
    </source>
</evidence>
<evidence type="ECO:0000259" key="6">
    <source>
        <dbReference type="PROSITE" id="PS50011"/>
    </source>
</evidence>
<dbReference type="PANTHER" id="PTHR24351">
    <property type="entry name" value="RIBOSOMAL PROTEIN S6 KINASE"/>
    <property type="match status" value="1"/>
</dbReference>
<evidence type="ECO:0000256" key="5">
    <source>
        <dbReference type="ARBA" id="ARBA00022840"/>
    </source>
</evidence>
<evidence type="ECO:0000313" key="7">
    <source>
        <dbReference type="EMBL" id="CBY36113.1"/>
    </source>
</evidence>
<name>E4YKV2_OIKDI</name>
<proteinExistence type="predicted"/>
<keyword evidence="4" id="KW-0418">Kinase</keyword>
<dbReference type="Gene3D" id="1.10.510.10">
    <property type="entry name" value="Transferase(Phosphotransferase) domain 1"/>
    <property type="match status" value="1"/>
</dbReference>
<organism evidence="7">
    <name type="scientific">Oikopleura dioica</name>
    <name type="common">Tunicate</name>
    <dbReference type="NCBI Taxonomy" id="34765"/>
    <lineage>
        <taxon>Eukaryota</taxon>
        <taxon>Metazoa</taxon>
        <taxon>Chordata</taxon>
        <taxon>Tunicata</taxon>
        <taxon>Appendicularia</taxon>
        <taxon>Copelata</taxon>
        <taxon>Oikopleuridae</taxon>
        <taxon>Oikopleura</taxon>
    </lineage>
</organism>
<keyword evidence="1" id="KW-0723">Serine/threonine-protein kinase</keyword>
<reference evidence="7" key="1">
    <citation type="journal article" date="2010" name="Science">
        <title>Plasticity of animal genome architecture unmasked by rapid evolution of a pelagic tunicate.</title>
        <authorList>
            <person name="Denoeud F."/>
            <person name="Henriet S."/>
            <person name="Mungpakdee S."/>
            <person name="Aury J.M."/>
            <person name="Da Silva C."/>
            <person name="Brinkmann H."/>
            <person name="Mikhaleva J."/>
            <person name="Olsen L.C."/>
            <person name="Jubin C."/>
            <person name="Canestro C."/>
            <person name="Bouquet J.M."/>
            <person name="Danks G."/>
            <person name="Poulain J."/>
            <person name="Campsteijn C."/>
            <person name="Adamski M."/>
            <person name="Cross I."/>
            <person name="Yadetie F."/>
            <person name="Muffato M."/>
            <person name="Louis A."/>
            <person name="Butcher S."/>
            <person name="Tsagkogeorga G."/>
            <person name="Konrad A."/>
            <person name="Singh S."/>
            <person name="Jensen M.F."/>
            <person name="Cong E.H."/>
            <person name="Eikeseth-Otteraa H."/>
            <person name="Noel B."/>
            <person name="Anthouard V."/>
            <person name="Porcel B.M."/>
            <person name="Kachouri-Lafond R."/>
            <person name="Nishino A."/>
            <person name="Ugolini M."/>
            <person name="Chourrout P."/>
            <person name="Nishida H."/>
            <person name="Aasland R."/>
            <person name="Huzurbazar S."/>
            <person name="Westhof E."/>
            <person name="Delsuc F."/>
            <person name="Lehrach H."/>
            <person name="Reinhardt R."/>
            <person name="Weissenbach J."/>
            <person name="Roy S.W."/>
            <person name="Artiguenave F."/>
            <person name="Postlethwait J.H."/>
            <person name="Manak J.R."/>
            <person name="Thompson E.M."/>
            <person name="Jaillon O."/>
            <person name="Du Pasquier L."/>
            <person name="Boudinot P."/>
            <person name="Liberles D.A."/>
            <person name="Volff J.N."/>
            <person name="Philippe H."/>
            <person name="Lenhard B."/>
            <person name="Roest Crollius H."/>
            <person name="Wincker P."/>
            <person name="Chourrout D."/>
        </authorList>
    </citation>
    <scope>NUCLEOTIDE SEQUENCE [LARGE SCALE GENOMIC DNA]</scope>
</reference>
<dbReference type="SUPFAM" id="SSF56112">
    <property type="entry name" value="Protein kinase-like (PK-like)"/>
    <property type="match status" value="1"/>
</dbReference>
<evidence type="ECO:0000256" key="1">
    <source>
        <dbReference type="ARBA" id="ARBA00022527"/>
    </source>
</evidence>
<dbReference type="GO" id="GO:0005524">
    <property type="term" value="F:ATP binding"/>
    <property type="evidence" value="ECO:0007669"/>
    <property type="project" value="UniProtKB-KW"/>
</dbReference>
<dbReference type="EMBL" id="FN654725">
    <property type="protein sequence ID" value="CBY36113.1"/>
    <property type="molecule type" value="Genomic_DNA"/>
</dbReference>
<evidence type="ECO:0000256" key="4">
    <source>
        <dbReference type="ARBA" id="ARBA00022777"/>
    </source>
</evidence>
<sequence>MSKNLSKSEDKKTTTLCGSHGYIAPEVYDSARYGTKADIWSFGVMIYEMTEKKLLIEAEDSSDLKEKTLEYELDADTIESDAKGLLIKALKTDPKNRASARKLKRTSFFEEITFENLREQDSPVDFKPPEFGLTDPQPLRSWFIK</sequence>
<dbReference type="InterPro" id="IPR000719">
    <property type="entry name" value="Prot_kinase_dom"/>
</dbReference>
<gene>
    <name evidence="7" type="ORF">GSOID_T00028596001</name>
</gene>
<dbReference type="Pfam" id="PF00069">
    <property type="entry name" value="Pkinase"/>
    <property type="match status" value="1"/>
</dbReference>
<keyword evidence="2" id="KW-0808">Transferase</keyword>